<evidence type="ECO:0000313" key="2">
    <source>
        <dbReference type="EMBL" id="MSS00713.1"/>
    </source>
</evidence>
<organism evidence="2 3">
    <name type="scientific">Floccifex porci</name>
    <dbReference type="NCBI Taxonomy" id="2606629"/>
    <lineage>
        <taxon>Bacteria</taxon>
        <taxon>Bacillati</taxon>
        <taxon>Bacillota</taxon>
        <taxon>Erysipelotrichia</taxon>
        <taxon>Erysipelotrichales</taxon>
        <taxon>Erysipelotrichaceae</taxon>
        <taxon>Floccifex</taxon>
    </lineage>
</organism>
<reference evidence="2 3" key="1">
    <citation type="submission" date="2019-08" db="EMBL/GenBank/DDBJ databases">
        <title>In-depth cultivation of the pig gut microbiome towards novel bacterial diversity and tailored functional studies.</title>
        <authorList>
            <person name="Wylensek D."/>
            <person name="Hitch T.C.A."/>
            <person name="Clavel T."/>
        </authorList>
    </citation>
    <scope>NUCLEOTIDE SEQUENCE [LARGE SCALE GENOMIC DNA]</scope>
    <source>
        <strain evidence="2 3">LKV-178-WT-2G</strain>
    </source>
</reference>
<evidence type="ECO:0008006" key="4">
    <source>
        <dbReference type="Google" id="ProtNLM"/>
    </source>
</evidence>
<evidence type="ECO:0000313" key="3">
    <source>
        <dbReference type="Proteomes" id="UP000470082"/>
    </source>
</evidence>
<dbReference type="Proteomes" id="UP000470082">
    <property type="component" value="Unassembled WGS sequence"/>
</dbReference>
<keyword evidence="1" id="KW-0472">Membrane</keyword>
<keyword evidence="1" id="KW-1133">Transmembrane helix</keyword>
<dbReference type="RefSeq" id="WP_154459181.1">
    <property type="nucleotide sequence ID" value="NZ_VUMM01000001.1"/>
</dbReference>
<proteinExistence type="predicted"/>
<evidence type="ECO:0000256" key="1">
    <source>
        <dbReference type="SAM" id="Phobius"/>
    </source>
</evidence>
<dbReference type="EMBL" id="VUMM01000001">
    <property type="protein sequence ID" value="MSS00713.1"/>
    <property type="molecule type" value="Genomic_DNA"/>
</dbReference>
<dbReference type="AlphaFoldDB" id="A0A7X2N2B5"/>
<feature type="transmembrane region" description="Helical" evidence="1">
    <location>
        <begin position="125"/>
        <end position="151"/>
    </location>
</feature>
<gene>
    <name evidence="2" type="ORF">FYJ50_01030</name>
</gene>
<keyword evidence="1" id="KW-0812">Transmembrane</keyword>
<comment type="caution">
    <text evidence="2">The sequence shown here is derived from an EMBL/GenBank/DDBJ whole genome shotgun (WGS) entry which is preliminary data.</text>
</comment>
<feature type="transmembrane region" description="Helical" evidence="1">
    <location>
        <begin position="68"/>
        <end position="89"/>
    </location>
</feature>
<sequence length="162" mass="18819">MNTKRLVLLAFLSIILTVQEELLTFLPNIQLTVFLLVLYSKKLKCHETLLIITLHVLLDNLFLGSFNLYYTPFMWIGWALIPLCSHTIFKKIDDSLKLAFTGVLYSFLYSWTFMIASVLNLNVSILSYFLADIVFELLLAISSFLSILWLYEPCSKVFDRFL</sequence>
<feature type="transmembrane region" description="Helical" evidence="1">
    <location>
        <begin position="98"/>
        <end position="119"/>
    </location>
</feature>
<name>A0A7X2N2B5_9FIRM</name>
<keyword evidence="3" id="KW-1185">Reference proteome</keyword>
<protein>
    <recommendedName>
        <fullName evidence="4">Rod shape-determining protein MreD</fullName>
    </recommendedName>
</protein>
<accession>A0A7X2N2B5</accession>